<evidence type="ECO:0000313" key="1">
    <source>
        <dbReference type="EMBL" id="MCG0068900.1"/>
    </source>
</evidence>
<name>A0ABS9JTN6_9ACTN</name>
<accession>A0ABS9JTN6</accession>
<proteinExistence type="predicted"/>
<gene>
    <name evidence="1" type="ORF">L0F81_37500</name>
</gene>
<dbReference type="EMBL" id="JAKKZF010000267">
    <property type="protein sequence ID" value="MCG0068900.1"/>
    <property type="molecule type" value="Genomic_DNA"/>
</dbReference>
<protein>
    <submittedName>
        <fullName evidence="1">Uncharacterized protein</fullName>
    </submittedName>
</protein>
<comment type="caution">
    <text evidence="1">The sequence shown here is derived from an EMBL/GenBank/DDBJ whole genome shotgun (WGS) entry which is preliminary data.</text>
</comment>
<dbReference type="Proteomes" id="UP001299012">
    <property type="component" value="Unassembled WGS sequence"/>
</dbReference>
<dbReference type="RefSeq" id="WP_143649642.1">
    <property type="nucleotide sequence ID" value="NZ_JAKKZF010000267.1"/>
</dbReference>
<reference evidence="1 2" key="1">
    <citation type="submission" date="2022-01" db="EMBL/GenBank/DDBJ databases">
        <title>Draft Genome Sequences of Seven Type Strains of the Genus Streptomyces.</title>
        <authorList>
            <person name="Aziz S."/>
            <person name="Coretto E."/>
            <person name="Chronakova A."/>
            <person name="Sproer C."/>
            <person name="Huber K."/>
            <person name="Nouioui I."/>
            <person name="Gross H."/>
        </authorList>
    </citation>
    <scope>NUCLEOTIDE SEQUENCE [LARGE SCALE GENOMIC DNA]</scope>
    <source>
        <strain evidence="1 2">DSM 41685</strain>
    </source>
</reference>
<keyword evidence="2" id="KW-1185">Reference proteome</keyword>
<sequence length="62" mass="6578">MIRPLNDEIVLGGKFPLTGHGLCRSTFLPAAKTPAGTDRKSPVVDRMAGRGIEAAEPFAREG</sequence>
<evidence type="ECO:0000313" key="2">
    <source>
        <dbReference type="Proteomes" id="UP001299012"/>
    </source>
</evidence>
<organism evidence="1 2">
    <name type="scientific">Streptomyces tricolor</name>
    <dbReference type="NCBI Taxonomy" id="68277"/>
    <lineage>
        <taxon>Bacteria</taxon>
        <taxon>Bacillati</taxon>
        <taxon>Actinomycetota</taxon>
        <taxon>Actinomycetes</taxon>
        <taxon>Kitasatosporales</taxon>
        <taxon>Streptomycetaceae</taxon>
        <taxon>Streptomyces</taxon>
        <taxon>Streptomyces violaceoruber group</taxon>
    </lineage>
</organism>